<dbReference type="AlphaFoldDB" id="A0A9W7KXU3"/>
<accession>A0A9W7KXU3</accession>
<comment type="caution">
    <text evidence="1">The sequence shown here is derived from an EMBL/GenBank/DDBJ whole genome shotgun (WGS) entry which is preliminary data.</text>
</comment>
<protein>
    <submittedName>
        <fullName evidence="1">Uncharacterized protein</fullName>
    </submittedName>
</protein>
<keyword evidence="2" id="KW-1185">Reference proteome</keyword>
<dbReference type="Proteomes" id="UP001165122">
    <property type="component" value="Unassembled WGS sequence"/>
</dbReference>
<name>A0A9W7KXU3_9STRA</name>
<proteinExistence type="predicted"/>
<evidence type="ECO:0000313" key="1">
    <source>
        <dbReference type="EMBL" id="GMI15185.1"/>
    </source>
</evidence>
<gene>
    <name evidence="1" type="ORF">TrLO_g9834</name>
</gene>
<reference evidence="2" key="1">
    <citation type="journal article" date="2023" name="Commun. Biol.">
        <title>Genome analysis of Parmales, the sister group of diatoms, reveals the evolutionary specialization of diatoms from phago-mixotrophs to photoautotrophs.</title>
        <authorList>
            <person name="Ban H."/>
            <person name="Sato S."/>
            <person name="Yoshikawa S."/>
            <person name="Yamada K."/>
            <person name="Nakamura Y."/>
            <person name="Ichinomiya M."/>
            <person name="Sato N."/>
            <person name="Blanc-Mathieu R."/>
            <person name="Endo H."/>
            <person name="Kuwata A."/>
            <person name="Ogata H."/>
        </authorList>
    </citation>
    <scope>NUCLEOTIDE SEQUENCE [LARGE SCALE GENOMIC DNA]</scope>
    <source>
        <strain evidence="2">NIES 3700</strain>
    </source>
</reference>
<sequence length="76" mass="8870">MIIPDLLQIVNTGVDGIPDAEYTYDPDCFRNCPNIIPTNFKYRYTTDKILRIVAYLHSKQQREEADAVAKHRSQER</sequence>
<organism evidence="1 2">
    <name type="scientific">Triparma laevis f. longispina</name>
    <dbReference type="NCBI Taxonomy" id="1714387"/>
    <lineage>
        <taxon>Eukaryota</taxon>
        <taxon>Sar</taxon>
        <taxon>Stramenopiles</taxon>
        <taxon>Ochrophyta</taxon>
        <taxon>Bolidophyceae</taxon>
        <taxon>Parmales</taxon>
        <taxon>Triparmaceae</taxon>
        <taxon>Triparma</taxon>
    </lineage>
</organism>
<dbReference type="EMBL" id="BRXW01000226">
    <property type="protein sequence ID" value="GMI15185.1"/>
    <property type="molecule type" value="Genomic_DNA"/>
</dbReference>
<evidence type="ECO:0000313" key="2">
    <source>
        <dbReference type="Proteomes" id="UP001165122"/>
    </source>
</evidence>